<accession>A0A0G0X9P2</accession>
<reference evidence="1 2" key="1">
    <citation type="journal article" date="2015" name="Nature">
        <title>rRNA introns, odd ribosomes, and small enigmatic genomes across a large radiation of phyla.</title>
        <authorList>
            <person name="Brown C.T."/>
            <person name="Hug L.A."/>
            <person name="Thomas B.C."/>
            <person name="Sharon I."/>
            <person name="Castelle C.J."/>
            <person name="Singh A."/>
            <person name="Wilkins M.J."/>
            <person name="Williams K.H."/>
            <person name="Banfield J.F."/>
        </authorList>
    </citation>
    <scope>NUCLEOTIDE SEQUENCE [LARGE SCALE GENOMIC DNA]</scope>
</reference>
<evidence type="ECO:0000313" key="2">
    <source>
        <dbReference type="Proteomes" id="UP000034920"/>
    </source>
</evidence>
<dbReference type="EMBL" id="LCCA01000024">
    <property type="protein sequence ID" value="KKS21645.1"/>
    <property type="molecule type" value="Genomic_DNA"/>
</dbReference>
<sequence length="143" mass="16229">MGDIIQNIALCITFTRLFQLNTITRPRKETHVAINVNIDVLYMTEGDRRIVAYVTFEGDPPENLRPQYLLRRDPEGEVLSSGPLVMLDRPDGTLSGVIEMNRSIEPGSYTLAVTMCKPPIPPDRSMDWVSAKFIRIKKDKPIQ</sequence>
<name>A0A0G0X9P2_UNCKA</name>
<protein>
    <submittedName>
        <fullName evidence="1">Uncharacterized protein</fullName>
    </submittedName>
</protein>
<dbReference type="Proteomes" id="UP000034920">
    <property type="component" value="Unassembled WGS sequence"/>
</dbReference>
<proteinExistence type="predicted"/>
<comment type="caution">
    <text evidence="1">The sequence shown here is derived from an EMBL/GenBank/DDBJ whole genome shotgun (WGS) entry which is preliminary data.</text>
</comment>
<dbReference type="STRING" id="1619103.UU80_C0024G0006"/>
<organism evidence="1 2">
    <name type="scientific">candidate division WWE3 bacterium GW2011_GWA1_41_8</name>
    <dbReference type="NCBI Taxonomy" id="1619103"/>
    <lineage>
        <taxon>Bacteria</taxon>
        <taxon>Katanobacteria</taxon>
    </lineage>
</organism>
<dbReference type="AlphaFoldDB" id="A0A0G0X9P2"/>
<gene>
    <name evidence="1" type="ORF">UU80_C0024G0006</name>
</gene>
<evidence type="ECO:0000313" key="1">
    <source>
        <dbReference type="EMBL" id="KKS21645.1"/>
    </source>
</evidence>